<organism evidence="2 3">
    <name type="scientific">Xenoophorus captivus</name>
    <dbReference type="NCBI Taxonomy" id="1517983"/>
    <lineage>
        <taxon>Eukaryota</taxon>
        <taxon>Metazoa</taxon>
        <taxon>Chordata</taxon>
        <taxon>Craniata</taxon>
        <taxon>Vertebrata</taxon>
        <taxon>Euteleostomi</taxon>
        <taxon>Actinopterygii</taxon>
        <taxon>Neopterygii</taxon>
        <taxon>Teleostei</taxon>
        <taxon>Neoteleostei</taxon>
        <taxon>Acanthomorphata</taxon>
        <taxon>Ovalentaria</taxon>
        <taxon>Atherinomorphae</taxon>
        <taxon>Cyprinodontiformes</taxon>
        <taxon>Goodeidae</taxon>
        <taxon>Xenoophorus</taxon>
    </lineage>
</organism>
<feature type="compositionally biased region" description="Basic and acidic residues" evidence="1">
    <location>
        <begin position="19"/>
        <end position="30"/>
    </location>
</feature>
<keyword evidence="3" id="KW-1185">Reference proteome</keyword>
<dbReference type="EMBL" id="JAHRIN010000041">
    <property type="protein sequence ID" value="MEQ2190459.1"/>
    <property type="molecule type" value="Genomic_DNA"/>
</dbReference>
<gene>
    <name evidence="2" type="ORF">XENOCAPTIV_019912</name>
</gene>
<evidence type="ECO:0000256" key="1">
    <source>
        <dbReference type="SAM" id="MobiDB-lite"/>
    </source>
</evidence>
<proteinExistence type="predicted"/>
<dbReference type="Proteomes" id="UP001434883">
    <property type="component" value="Unassembled WGS sequence"/>
</dbReference>
<evidence type="ECO:0000313" key="2">
    <source>
        <dbReference type="EMBL" id="MEQ2190459.1"/>
    </source>
</evidence>
<reference evidence="2 3" key="1">
    <citation type="submission" date="2021-06" db="EMBL/GenBank/DDBJ databases">
        <authorList>
            <person name="Palmer J.M."/>
        </authorList>
    </citation>
    <scope>NUCLEOTIDE SEQUENCE [LARGE SCALE GENOMIC DNA]</scope>
    <source>
        <strain evidence="2 3">XC_2019</strain>
        <tissue evidence="2">Muscle</tissue>
    </source>
</reference>
<protein>
    <submittedName>
        <fullName evidence="2">Uncharacterized protein</fullName>
    </submittedName>
</protein>
<feature type="region of interest" description="Disordered" evidence="1">
    <location>
        <begin position="1"/>
        <end position="50"/>
    </location>
</feature>
<feature type="region of interest" description="Disordered" evidence="1">
    <location>
        <begin position="103"/>
        <end position="123"/>
    </location>
</feature>
<feature type="compositionally biased region" description="Polar residues" evidence="1">
    <location>
        <begin position="105"/>
        <end position="122"/>
    </location>
</feature>
<name>A0ABV0Q3U3_9TELE</name>
<evidence type="ECO:0000313" key="3">
    <source>
        <dbReference type="Proteomes" id="UP001434883"/>
    </source>
</evidence>
<comment type="caution">
    <text evidence="2">The sequence shown here is derived from an EMBL/GenBank/DDBJ whole genome shotgun (WGS) entry which is preliminary data.</text>
</comment>
<accession>A0ABV0Q3U3</accession>
<feature type="compositionally biased region" description="Pro residues" evidence="1">
    <location>
        <begin position="1"/>
        <end position="13"/>
    </location>
</feature>
<sequence>MPPNPNAMSPPPTAHGHTPKGELHPRKADEASPTQCKLHTQPRSKHPCKLASTSIKAKPHLNQHCALPGQDPITGAQRLPKRRTGYRNQGPRFKAIQMIPRCPESQPQNQTTAKTQTSTPAQILTRRPKIIFQQSFR</sequence>